<dbReference type="EMBL" id="CP069127">
    <property type="protein sequence ID" value="QRG66706.1"/>
    <property type="molecule type" value="Genomic_DNA"/>
</dbReference>
<evidence type="ECO:0000256" key="1">
    <source>
        <dbReference type="ARBA" id="ARBA00010211"/>
    </source>
</evidence>
<evidence type="ECO:0000259" key="3">
    <source>
        <dbReference type="Pfam" id="PF01557"/>
    </source>
</evidence>
<keyword evidence="5" id="KW-1185">Reference proteome</keyword>
<evidence type="ECO:0000313" key="5">
    <source>
        <dbReference type="Proteomes" id="UP000596248"/>
    </source>
</evidence>
<dbReference type="Pfam" id="PF01557">
    <property type="entry name" value="FAA_hydrolase"/>
    <property type="match status" value="1"/>
</dbReference>
<dbReference type="Proteomes" id="UP000596248">
    <property type="component" value="Chromosome"/>
</dbReference>
<dbReference type="GO" id="GO:0016787">
    <property type="term" value="F:hydrolase activity"/>
    <property type="evidence" value="ECO:0007669"/>
    <property type="project" value="UniProtKB-KW"/>
</dbReference>
<organism evidence="4 5">
    <name type="scientific">Brevibacillus choshinensis</name>
    <dbReference type="NCBI Taxonomy" id="54911"/>
    <lineage>
        <taxon>Bacteria</taxon>
        <taxon>Bacillati</taxon>
        <taxon>Bacillota</taxon>
        <taxon>Bacilli</taxon>
        <taxon>Bacillales</taxon>
        <taxon>Paenibacillaceae</taxon>
        <taxon>Brevibacillus</taxon>
    </lineage>
</organism>
<proteinExistence type="inferred from homology"/>
<keyword evidence="4" id="KW-0378">Hydrolase</keyword>
<evidence type="ECO:0000313" key="4">
    <source>
        <dbReference type="EMBL" id="QRG66706.1"/>
    </source>
</evidence>
<comment type="similarity">
    <text evidence="1">Belongs to the FAH family.</text>
</comment>
<gene>
    <name evidence="4" type="ORF">JNE38_24875</name>
</gene>
<evidence type="ECO:0000256" key="2">
    <source>
        <dbReference type="ARBA" id="ARBA00022723"/>
    </source>
</evidence>
<dbReference type="InterPro" id="IPR051121">
    <property type="entry name" value="FAH"/>
</dbReference>
<feature type="domain" description="Fumarylacetoacetase-like C-terminal" evidence="3">
    <location>
        <begin position="91"/>
        <end position="289"/>
    </location>
</feature>
<reference evidence="4 5" key="1">
    <citation type="submission" date="2021-01" db="EMBL/GenBank/DDBJ databases">
        <title>Identification of strong promoters based on the transcriptome of Brevibacillus choshinensis.</title>
        <authorList>
            <person name="Yao D."/>
            <person name="Zhang K."/>
            <person name="Wu J."/>
        </authorList>
    </citation>
    <scope>NUCLEOTIDE SEQUENCE [LARGE SCALE GENOMIC DNA]</scope>
    <source>
        <strain evidence="4 5">HPD31-SP3</strain>
    </source>
</reference>
<name>A0ABX7FKF2_BRECH</name>
<dbReference type="InterPro" id="IPR036663">
    <property type="entry name" value="Fumarylacetoacetase_C_sf"/>
</dbReference>
<keyword evidence="2" id="KW-0479">Metal-binding</keyword>
<dbReference type="Gene3D" id="3.90.850.10">
    <property type="entry name" value="Fumarylacetoacetase-like, C-terminal domain"/>
    <property type="match status" value="1"/>
</dbReference>
<accession>A0ABX7FKF2</accession>
<dbReference type="PANTHER" id="PTHR42796:SF7">
    <property type="entry name" value="2-DEHYDRO-3-DEOXY-D-ARABINONATE DEHYDRATASE"/>
    <property type="match status" value="1"/>
</dbReference>
<dbReference type="InterPro" id="IPR011234">
    <property type="entry name" value="Fumarylacetoacetase-like_C"/>
</dbReference>
<protein>
    <submittedName>
        <fullName evidence="4">Fumarylacetoacetate hydrolase family protein</fullName>
    </submittedName>
</protein>
<sequence>MRIIRFLQSGGTPILAAVTDDSRVYRLPQNDFMELVREADEEGKTPLAWIQGIISSGEPIPEMLEELELVVPLEAAEVWACGVTYERSRDARNYEATGGKLDASTFYDKVYEAQRPEIFFKSTAARTVGPGRDLYLRSDSNWQIPEPELGLVLSREGRIVGYTVGNDMSCRDIEGENPLYLPQAKMWKGSCSIGPAIRLVETVEDPYSFQIVCRIFREGEKVVEGSASTGQLKRKLDELVSYLLRDNTIFDGTVLLTGTCIVPPDEFTLLDGDRVEIEIEGIGVLSNPVKSQVAGSIPV</sequence>
<dbReference type="PANTHER" id="PTHR42796">
    <property type="entry name" value="FUMARYLACETOACETATE HYDROLASE DOMAIN-CONTAINING PROTEIN 2A-RELATED"/>
    <property type="match status" value="1"/>
</dbReference>
<dbReference type="RefSeq" id="WP_203353771.1">
    <property type="nucleotide sequence ID" value="NZ_CP069127.1"/>
</dbReference>
<dbReference type="SUPFAM" id="SSF56529">
    <property type="entry name" value="FAH"/>
    <property type="match status" value="1"/>
</dbReference>